<reference evidence="1 2" key="1">
    <citation type="submission" date="2024-05" db="EMBL/GenBank/DDBJ databases">
        <authorList>
            <person name="Wallberg A."/>
        </authorList>
    </citation>
    <scope>NUCLEOTIDE SEQUENCE [LARGE SCALE GENOMIC DNA]</scope>
</reference>
<evidence type="ECO:0000313" key="2">
    <source>
        <dbReference type="Proteomes" id="UP001497623"/>
    </source>
</evidence>
<keyword evidence="2" id="KW-1185">Reference proteome</keyword>
<sequence length="153" mass="17407">MYWFSLIGCTVSGGHGWSLVVVGFGLYSWRACLFGKLLYKIPICCFNKVIMSPHDMYETDDTSEIFSEGTISRCNSTEKLTLTELGDGLVEERFRVDRRKLEAMIQGCPPDPCDLEIMKLPIGMDGRILSADDFFQRIFGSTHYENSIHQGRF</sequence>
<proteinExistence type="predicted"/>
<evidence type="ECO:0000313" key="1">
    <source>
        <dbReference type="EMBL" id="CAL4089463.1"/>
    </source>
</evidence>
<organism evidence="1 2">
    <name type="scientific">Meganyctiphanes norvegica</name>
    <name type="common">Northern krill</name>
    <name type="synonym">Thysanopoda norvegica</name>
    <dbReference type="NCBI Taxonomy" id="48144"/>
    <lineage>
        <taxon>Eukaryota</taxon>
        <taxon>Metazoa</taxon>
        <taxon>Ecdysozoa</taxon>
        <taxon>Arthropoda</taxon>
        <taxon>Crustacea</taxon>
        <taxon>Multicrustacea</taxon>
        <taxon>Malacostraca</taxon>
        <taxon>Eumalacostraca</taxon>
        <taxon>Eucarida</taxon>
        <taxon>Euphausiacea</taxon>
        <taxon>Euphausiidae</taxon>
        <taxon>Meganyctiphanes</taxon>
    </lineage>
</organism>
<dbReference type="AlphaFoldDB" id="A0AAV2QKD9"/>
<name>A0AAV2QKD9_MEGNR</name>
<dbReference type="EMBL" id="CAXKWB010008052">
    <property type="protein sequence ID" value="CAL4089463.1"/>
    <property type="molecule type" value="Genomic_DNA"/>
</dbReference>
<gene>
    <name evidence="1" type="ORF">MNOR_LOCUS13812</name>
</gene>
<dbReference type="Proteomes" id="UP001497623">
    <property type="component" value="Unassembled WGS sequence"/>
</dbReference>
<protein>
    <submittedName>
        <fullName evidence="1">Uncharacterized protein</fullName>
    </submittedName>
</protein>
<comment type="caution">
    <text evidence="1">The sequence shown here is derived from an EMBL/GenBank/DDBJ whole genome shotgun (WGS) entry which is preliminary data.</text>
</comment>
<accession>A0AAV2QKD9</accession>